<evidence type="ECO:0000313" key="1">
    <source>
        <dbReference type="EMBL" id="KAI9907571.1"/>
    </source>
</evidence>
<evidence type="ECO:0000313" key="2">
    <source>
        <dbReference type="Proteomes" id="UP001163321"/>
    </source>
</evidence>
<keyword evidence="2" id="KW-1185">Reference proteome</keyword>
<dbReference type="Proteomes" id="UP001163321">
    <property type="component" value="Chromosome 8"/>
</dbReference>
<name>A0ACC0VNB1_9STRA</name>
<comment type="caution">
    <text evidence="1">The sequence shown here is derived from an EMBL/GenBank/DDBJ whole genome shotgun (WGS) entry which is preliminary data.</text>
</comment>
<accession>A0ACC0VNB1</accession>
<reference evidence="1 2" key="1">
    <citation type="journal article" date="2022" name="bioRxiv">
        <title>The genome of the oomycete Peronosclerospora sorghi, a cosmopolitan pathogen of maize and sorghum, is inflated with dispersed pseudogenes.</title>
        <authorList>
            <person name="Fletcher K."/>
            <person name="Martin F."/>
            <person name="Isakeit T."/>
            <person name="Cavanaugh K."/>
            <person name="Magill C."/>
            <person name="Michelmore R."/>
        </authorList>
    </citation>
    <scope>NUCLEOTIDE SEQUENCE [LARGE SCALE GENOMIC DNA]</scope>
    <source>
        <strain evidence="1">P6</strain>
    </source>
</reference>
<proteinExistence type="predicted"/>
<protein>
    <submittedName>
        <fullName evidence="1">Uncharacterized protein</fullName>
    </submittedName>
</protein>
<sequence>MNSQTTKKLGVVRAAVREKDRKGIIASRAGSQKKDMTTREQYISRIVDPSETERSRTNATFADVGVATESPVVIDDDGDDNRNNIADVEDVEEGFAGEDYEQLETVTASARKVFTTWTDILQQVAEEQRDEVLLSSSVVADGGSVSEVDEEGAAGGETTRRLPAAGGGGTLDYAKIYQGMTKPDFFFDGRHILPHETITDLGAKNQVQASLSMITAIQSFLMVPMKLGSGTMFTHFGVMYGIMLLPLNIFCFASSTYFPKSIQTVIFTRALYNAFSQDIFNPGRQLLWLPFQENERRRFQNFVSGPVRSLSRIFGAVFSMVLTTSFVIELVGASCSSVLMIATSILWLLDAIAARQSYASEFYASLRQGHLDLTSLILECTTDQIQLVRETLVNGEPNQAHFVLNPLSHKHIASYAQELRAFFTQKKTKTGSPLHLCTQSCAC</sequence>
<gene>
    <name evidence="1" type="ORF">PsorP6_003990</name>
</gene>
<dbReference type="EMBL" id="CM047587">
    <property type="protein sequence ID" value="KAI9907571.1"/>
    <property type="molecule type" value="Genomic_DNA"/>
</dbReference>
<organism evidence="1 2">
    <name type="scientific">Peronosclerospora sorghi</name>
    <dbReference type="NCBI Taxonomy" id="230839"/>
    <lineage>
        <taxon>Eukaryota</taxon>
        <taxon>Sar</taxon>
        <taxon>Stramenopiles</taxon>
        <taxon>Oomycota</taxon>
        <taxon>Peronosporomycetes</taxon>
        <taxon>Peronosporales</taxon>
        <taxon>Peronosporaceae</taxon>
        <taxon>Peronosclerospora</taxon>
    </lineage>
</organism>